<dbReference type="Gene3D" id="1.10.274.100">
    <property type="entry name" value="RNA polymerase Rpb1, domain 3"/>
    <property type="match status" value="1"/>
</dbReference>
<keyword evidence="7" id="KW-0479">Metal-binding</keyword>
<feature type="domain" description="RNA polymerase N-terminal" evidence="15">
    <location>
        <begin position="349"/>
        <end position="667"/>
    </location>
</feature>
<dbReference type="Pfam" id="PF04998">
    <property type="entry name" value="RNA_pol_Rpb1_5"/>
    <property type="match status" value="1"/>
</dbReference>
<dbReference type="Pfam" id="PF05000">
    <property type="entry name" value="RNA_pol_Rpb1_4"/>
    <property type="match status" value="1"/>
</dbReference>
<feature type="compositionally biased region" description="Basic and acidic residues" evidence="14">
    <location>
        <begin position="165"/>
        <end position="177"/>
    </location>
</feature>
<dbReference type="InterPro" id="IPR047107">
    <property type="entry name" value="DNA-dir_RNA_pol1_lsu_C"/>
</dbReference>
<dbReference type="Gene3D" id="4.10.860.120">
    <property type="entry name" value="RNA polymerase II, clamp domain"/>
    <property type="match status" value="1"/>
</dbReference>
<dbReference type="CDD" id="cd02735">
    <property type="entry name" value="RNAP_I_Rpa1_C"/>
    <property type="match status" value="1"/>
</dbReference>
<dbReference type="InterPro" id="IPR006592">
    <property type="entry name" value="RNA_pol_N"/>
</dbReference>
<keyword evidence="17" id="KW-1185">Reference proteome</keyword>
<keyword evidence="6 13" id="KW-0548">Nucleotidyltransferase</keyword>
<dbReference type="PANTHER" id="PTHR19376">
    <property type="entry name" value="DNA-DIRECTED RNA POLYMERASE"/>
    <property type="match status" value="1"/>
</dbReference>
<dbReference type="FunFam" id="1.10.274.100:FF:000015">
    <property type="entry name" value="DNA-directed RNA polymerase subunit"/>
    <property type="match status" value="1"/>
</dbReference>
<evidence type="ECO:0000256" key="9">
    <source>
        <dbReference type="ARBA" id="ARBA00022842"/>
    </source>
</evidence>
<keyword evidence="4" id="KW-0934">Plastid</keyword>
<comment type="subcellular location">
    <subcellularLocation>
        <location evidence="1">Nucleus</location>
    </subcellularLocation>
</comment>
<dbReference type="PANTHER" id="PTHR19376:SF11">
    <property type="entry name" value="DNA-DIRECTED RNA POLYMERASE I SUBUNIT RPA1"/>
    <property type="match status" value="1"/>
</dbReference>
<keyword evidence="10 13" id="KW-0804">Transcription</keyword>
<keyword evidence="4" id="KW-0150">Chloroplast</keyword>
<dbReference type="InterPro" id="IPR038120">
    <property type="entry name" value="Rpb1_funnel_sf"/>
</dbReference>
<dbReference type="EMBL" id="JAXIOK010000023">
    <property type="protein sequence ID" value="KAK4742978.1"/>
    <property type="molecule type" value="Genomic_DNA"/>
</dbReference>
<dbReference type="Gene3D" id="6.20.50.80">
    <property type="match status" value="1"/>
</dbReference>
<dbReference type="GO" id="GO:0003899">
    <property type="term" value="F:DNA-directed RNA polymerase activity"/>
    <property type="evidence" value="ECO:0007669"/>
    <property type="project" value="UniProtKB-EC"/>
</dbReference>
<evidence type="ECO:0000256" key="2">
    <source>
        <dbReference type="ARBA" id="ARBA00006460"/>
    </source>
</evidence>
<dbReference type="SUPFAM" id="SSF64484">
    <property type="entry name" value="beta and beta-prime subunits of DNA dependent RNA-polymerase"/>
    <property type="match status" value="1"/>
</dbReference>
<dbReference type="Gene3D" id="3.30.70.2850">
    <property type="match status" value="1"/>
</dbReference>
<reference evidence="16 17" key="1">
    <citation type="journal article" date="2023" name="Hortic Res">
        <title>Pangenome of water caltrop reveals structural variations and asymmetric subgenome divergence after allopolyploidization.</title>
        <authorList>
            <person name="Zhang X."/>
            <person name="Chen Y."/>
            <person name="Wang L."/>
            <person name="Yuan Y."/>
            <person name="Fang M."/>
            <person name="Shi L."/>
            <person name="Lu R."/>
            <person name="Comes H.P."/>
            <person name="Ma Y."/>
            <person name="Chen Y."/>
            <person name="Huang G."/>
            <person name="Zhou Y."/>
            <person name="Zheng Z."/>
            <person name="Qiu Y."/>
        </authorList>
    </citation>
    <scope>NUCLEOTIDE SEQUENCE [LARGE SCALE GENOMIC DNA]</scope>
    <source>
        <tissue evidence="16">Roots</tissue>
    </source>
</reference>
<accession>A0AAN7GFE9</accession>
<dbReference type="GO" id="GO:0003677">
    <property type="term" value="F:DNA binding"/>
    <property type="evidence" value="ECO:0007669"/>
    <property type="project" value="InterPro"/>
</dbReference>
<dbReference type="GO" id="GO:0046872">
    <property type="term" value="F:metal ion binding"/>
    <property type="evidence" value="ECO:0007669"/>
    <property type="project" value="UniProtKB-KW"/>
</dbReference>
<evidence type="ECO:0000256" key="5">
    <source>
        <dbReference type="ARBA" id="ARBA00022679"/>
    </source>
</evidence>
<organism evidence="16 17">
    <name type="scientific">Trapa incisa</name>
    <dbReference type="NCBI Taxonomy" id="236973"/>
    <lineage>
        <taxon>Eukaryota</taxon>
        <taxon>Viridiplantae</taxon>
        <taxon>Streptophyta</taxon>
        <taxon>Embryophyta</taxon>
        <taxon>Tracheophyta</taxon>
        <taxon>Spermatophyta</taxon>
        <taxon>Magnoliopsida</taxon>
        <taxon>eudicotyledons</taxon>
        <taxon>Gunneridae</taxon>
        <taxon>Pentapetalae</taxon>
        <taxon>rosids</taxon>
        <taxon>malvids</taxon>
        <taxon>Myrtales</taxon>
        <taxon>Lythraceae</taxon>
        <taxon>Trapa</taxon>
    </lineage>
</organism>
<dbReference type="EC" id="2.7.7.6" evidence="13"/>
<dbReference type="InterPro" id="IPR044893">
    <property type="entry name" value="RNA_pol_Rpb1_clamp_domain"/>
</dbReference>
<evidence type="ECO:0000256" key="12">
    <source>
        <dbReference type="ARBA" id="ARBA00048552"/>
    </source>
</evidence>
<keyword evidence="3 13" id="KW-0240">DNA-directed RNA polymerase</keyword>
<dbReference type="Gene3D" id="1.10.150.390">
    <property type="match status" value="1"/>
</dbReference>
<evidence type="ECO:0000313" key="16">
    <source>
        <dbReference type="EMBL" id="KAK4742978.1"/>
    </source>
</evidence>
<evidence type="ECO:0000256" key="11">
    <source>
        <dbReference type="ARBA" id="ARBA00023242"/>
    </source>
</evidence>
<dbReference type="CDD" id="cd01435">
    <property type="entry name" value="RNAP_I_RPA1_N"/>
    <property type="match status" value="1"/>
</dbReference>
<evidence type="ECO:0000256" key="10">
    <source>
        <dbReference type="ARBA" id="ARBA00023163"/>
    </source>
</evidence>
<evidence type="ECO:0000256" key="1">
    <source>
        <dbReference type="ARBA" id="ARBA00004123"/>
    </source>
</evidence>
<keyword evidence="5 13" id="KW-0808">Transferase</keyword>
<feature type="region of interest" description="Disordered" evidence="14">
    <location>
        <begin position="765"/>
        <end position="788"/>
    </location>
</feature>
<dbReference type="InterPro" id="IPR000722">
    <property type="entry name" value="RNA_pol_asu"/>
</dbReference>
<dbReference type="Pfam" id="PF04983">
    <property type="entry name" value="RNA_pol_Rpb1_3"/>
    <property type="match status" value="1"/>
</dbReference>
<dbReference type="InterPro" id="IPR007081">
    <property type="entry name" value="RNA_pol_Rpb1_5"/>
</dbReference>
<dbReference type="Gene3D" id="6.10.250.2940">
    <property type="match status" value="1"/>
</dbReference>
<gene>
    <name evidence="16" type="ORF">SAY87_000979</name>
</gene>
<dbReference type="FunFam" id="2.40.40.20:FF:000019">
    <property type="entry name" value="DNA-directed RNA polymerase II subunit RPB1"/>
    <property type="match status" value="1"/>
</dbReference>
<dbReference type="InterPro" id="IPR007083">
    <property type="entry name" value="RNA_pol_Rpb1_4"/>
</dbReference>
<name>A0AAN7GFE9_9MYRT</name>
<dbReference type="FunFam" id="1.10.150.390:FF:000005">
    <property type="entry name" value="DNA-directed RNA polymerase subunit"/>
    <property type="match status" value="1"/>
</dbReference>
<evidence type="ECO:0000256" key="14">
    <source>
        <dbReference type="SAM" id="MobiDB-lite"/>
    </source>
</evidence>
<evidence type="ECO:0000256" key="7">
    <source>
        <dbReference type="ARBA" id="ARBA00022723"/>
    </source>
</evidence>
<feature type="region of interest" description="Disordered" evidence="14">
    <location>
        <begin position="1324"/>
        <end position="1446"/>
    </location>
</feature>
<keyword evidence="8" id="KW-0862">Zinc</keyword>
<keyword evidence="11" id="KW-0539">Nucleus</keyword>
<feature type="region of interest" description="Disordered" evidence="14">
    <location>
        <begin position="141"/>
        <end position="177"/>
    </location>
</feature>
<dbReference type="GO" id="GO:0005736">
    <property type="term" value="C:RNA polymerase I complex"/>
    <property type="evidence" value="ECO:0007669"/>
    <property type="project" value="TreeGrafter"/>
</dbReference>
<evidence type="ECO:0000256" key="8">
    <source>
        <dbReference type="ARBA" id="ARBA00022833"/>
    </source>
</evidence>
<dbReference type="Proteomes" id="UP001345219">
    <property type="component" value="Chromosome 1"/>
</dbReference>
<evidence type="ECO:0000256" key="6">
    <source>
        <dbReference type="ARBA" id="ARBA00022695"/>
    </source>
</evidence>
<dbReference type="InterPro" id="IPR007080">
    <property type="entry name" value="RNA_pol_Rpb1_1"/>
</dbReference>
<dbReference type="InterPro" id="IPR045867">
    <property type="entry name" value="DNA-dir_RpoC_beta_prime"/>
</dbReference>
<evidence type="ECO:0000256" key="13">
    <source>
        <dbReference type="RuleBase" id="RU004279"/>
    </source>
</evidence>
<evidence type="ECO:0000259" key="15">
    <source>
        <dbReference type="SMART" id="SM00663"/>
    </source>
</evidence>
<feature type="compositionally biased region" description="Acidic residues" evidence="14">
    <location>
        <begin position="1353"/>
        <end position="1367"/>
    </location>
</feature>
<comment type="similarity">
    <text evidence="2 13">Belongs to the RNA polymerase beta' chain family.</text>
</comment>
<dbReference type="InterPro" id="IPR015699">
    <property type="entry name" value="DNA-dir_RNA_pol1_lsu_N"/>
</dbReference>
<keyword evidence="9" id="KW-0460">Magnesium</keyword>
<proteinExistence type="inferred from homology"/>
<comment type="caution">
    <text evidence="16">The sequence shown here is derived from an EMBL/GenBank/DDBJ whole genome shotgun (WGS) entry which is preliminary data.</text>
</comment>
<comment type="function">
    <text evidence="13">DNA-dependent RNA polymerase catalyzes the transcription of DNA into RNA using the four ribonucleoside triphosphates as substrates.</text>
</comment>
<dbReference type="InterPro" id="IPR007066">
    <property type="entry name" value="RNA_pol_Rpb1_3"/>
</dbReference>
<dbReference type="Pfam" id="PF00623">
    <property type="entry name" value="RNA_pol_Rpb1_2"/>
    <property type="match status" value="1"/>
</dbReference>
<comment type="catalytic activity">
    <reaction evidence="12 13">
        <text>RNA(n) + a ribonucleoside 5'-triphosphate = RNA(n+1) + diphosphate</text>
        <dbReference type="Rhea" id="RHEA:21248"/>
        <dbReference type="Rhea" id="RHEA-COMP:14527"/>
        <dbReference type="Rhea" id="RHEA-COMP:17342"/>
        <dbReference type="ChEBI" id="CHEBI:33019"/>
        <dbReference type="ChEBI" id="CHEBI:61557"/>
        <dbReference type="ChEBI" id="CHEBI:140395"/>
        <dbReference type="EC" id="2.7.7.6"/>
    </reaction>
</comment>
<evidence type="ECO:0000256" key="3">
    <source>
        <dbReference type="ARBA" id="ARBA00022478"/>
    </source>
</evidence>
<dbReference type="InterPro" id="IPR042102">
    <property type="entry name" value="RNA_pol_Rpb1_3_sf"/>
</dbReference>
<dbReference type="Pfam" id="PF04997">
    <property type="entry name" value="RNA_pol_Rpb1_1"/>
    <property type="match status" value="1"/>
</dbReference>
<sequence>MAQTTEGTTEIVESVSFSFFTKDEVHKHSVVRINNPILLDSVGRPVAGGMYDPSLGPLDDKSPCKCCGQRSFFCPGHCGHFNLVSPVYNPLLFNVLYSIIGKTCFFCHHFRESRSQVEKCITQLELIARGDVIGAKKLDSFMTSDSSSPEDSDICDASCSARSSKSHDESSPDIREKHQWTSLQFNEAMLILNKFLKQSSKDCKNCGAKSPRVSKPTFGWFHMHGMPDGMTRGNIIKGHMLEGPLADEDEDSTMEGVVDFSLYGKDTVSAETDASTIASSGKTSSKKGHYESRAKLQHQFSKQKRSFSGPLLPSEMKEIIKLLWENEAPLCSFIGNIQQQRNGTEPGHSMFFLDTILVPPIKFRPPAKGGDSVMEHPQTVLLTKVLQANINLGNAHTNGLERKSIISRWMELQQSVNVLFDSKSASGSSQKDVVSGICQILEKKEGLFRQNMMGKRVNYACRSVISPDPYLAVNEIGIPPYFALRLTYPEKLTPWNIVDLRKAIINGPDVHPGATHYVDNISTSRLPIGRSGRISISRKLPSSRGVVTQPGRNCDIEFEGKVVYRHLRDGDVVLVNRQPTLHKPSIMAHVVRVLKGEKTLRMHYANCSTYNADFDGDEMNVHFPQDEISRSEAYNIVNANNQYVKPTNGFPIRALIQDHIVSATLLTKRDTFLSYNEFNQLLYSSGVFTSWSSSVKKPGQKVVINFEEILCYPLPAILKPEPLWTGKQVITAVLDHITRGHPPFSVEKKGKISSDFFKRKVRKEETNQNDNYRDKQYAGKDNSRKTEEPGEDTVIIFKNYLISGVIDKAQFGDYGLVHTVQEFYGSNTAGVLLSAFSRLFTTFLQMHGFTCGIDDLLLRKNKDLKRKTQLEECERCGEQVHREVVGANKLDILDPLDLQMRIEEVIRSNGEAALTNLDRRMISKLNELSSKKIEKDLLSEGLLKPTGNNCISLMTTSGAKGGSANFQQISSHLGQQELEGKRVPRMVSGKTLPSFPPWDWASRAGGFIVDRFLTGLRPQEYYFHCMAGREGLVDTAVKTSRSGYLQRCLIKNLENLKVAYDHSVRDHDGSIVQFYYGEDGVDVHKTSFIAKFDLLSMNLDVMREKCSAELQKCNGYIRDLPETIKLKAEKFINDEKGATVSSKNSLLKPKEFMRSVEYKYFSSLAQPGEPVGVVAAQSVGEPSTQMTLNTFHHAGRGEMNVTLGIPRLQEILMTASTEIKTPIMTCPLRKGSSREDAALLAEKLKKLAVADLIDSMEVVVIPFAVQDHHICRLYKLKLKLIKPRVCSVTRCEEVLESVYTRALEDAIQAHIVLLSKISGIKNFASDSGSRASNETEEDISGDTSMNLSTGGDGDIDADERDDMDDLGYDGQKHKEQEKDDMDYEDSAGKEEQAGGSETEDDQTENEKETNMEDDEDGMEDASPNGASELGGSSKPMKGDNNVKSKAKRNAKGYLMKDTDRACYVKAKGLSFEVHFKFINEPHILLAQIAQKVAKRVYIRSCGNIESCQVITCKESQVIYYGDDPKVREEINLRDKELIPAIQTNGLDFAAIWQLQDKLETSYIYSNDISIMLTTYGVEAARETIMREVQNVFKSYGISVDIRHLTLIADYMTQSGGYRAMSRIGGIAESVSPFGKMSFETAAKFIVEAAFHGEVDNLETPSSRICLGLPVKMGTGSFDLFQKIEV</sequence>
<dbReference type="Gene3D" id="1.10.132.30">
    <property type="match status" value="1"/>
</dbReference>
<evidence type="ECO:0000256" key="4">
    <source>
        <dbReference type="ARBA" id="ARBA00022528"/>
    </source>
</evidence>
<evidence type="ECO:0000313" key="17">
    <source>
        <dbReference type="Proteomes" id="UP001345219"/>
    </source>
</evidence>
<dbReference type="SMART" id="SM00663">
    <property type="entry name" value="RPOLA_N"/>
    <property type="match status" value="1"/>
</dbReference>
<protein>
    <recommendedName>
        <fullName evidence="13">DNA-directed RNA polymerase subunit</fullName>
        <ecNumber evidence="13">2.7.7.6</ecNumber>
    </recommendedName>
</protein>
<dbReference type="GO" id="GO:0006351">
    <property type="term" value="P:DNA-templated transcription"/>
    <property type="evidence" value="ECO:0007669"/>
    <property type="project" value="InterPro"/>
</dbReference>
<dbReference type="Gene3D" id="2.40.40.20">
    <property type="match status" value="1"/>
</dbReference>
<dbReference type="Gene3D" id="3.30.1490.180">
    <property type="entry name" value="RNA polymerase ii"/>
    <property type="match status" value="1"/>
</dbReference>